<feature type="compositionally biased region" description="Basic residues" evidence="2">
    <location>
        <begin position="946"/>
        <end position="958"/>
    </location>
</feature>
<keyword evidence="1" id="KW-0479">Metal-binding</keyword>
<feature type="compositionally biased region" description="Basic and acidic residues" evidence="2">
    <location>
        <begin position="1059"/>
        <end position="1069"/>
    </location>
</feature>
<dbReference type="Proteomes" id="UP001338125">
    <property type="component" value="Unassembled WGS sequence"/>
</dbReference>
<evidence type="ECO:0000313" key="5">
    <source>
        <dbReference type="Proteomes" id="UP001338125"/>
    </source>
</evidence>
<dbReference type="EMBL" id="JAVFKD010000012">
    <property type="protein sequence ID" value="KAK5994052.1"/>
    <property type="molecule type" value="Genomic_DNA"/>
</dbReference>
<feature type="region of interest" description="Disordered" evidence="2">
    <location>
        <begin position="873"/>
        <end position="895"/>
    </location>
</feature>
<dbReference type="InterPro" id="IPR013087">
    <property type="entry name" value="Znf_C2H2_type"/>
</dbReference>
<evidence type="ECO:0000259" key="3">
    <source>
        <dbReference type="PROSITE" id="PS50157"/>
    </source>
</evidence>
<feature type="region of interest" description="Disordered" evidence="2">
    <location>
        <begin position="1059"/>
        <end position="1083"/>
    </location>
</feature>
<protein>
    <recommendedName>
        <fullName evidence="3">C2H2-type domain-containing protein</fullName>
    </recommendedName>
</protein>
<organism evidence="4 5">
    <name type="scientific">Cladobotryum mycophilum</name>
    <dbReference type="NCBI Taxonomy" id="491253"/>
    <lineage>
        <taxon>Eukaryota</taxon>
        <taxon>Fungi</taxon>
        <taxon>Dikarya</taxon>
        <taxon>Ascomycota</taxon>
        <taxon>Pezizomycotina</taxon>
        <taxon>Sordariomycetes</taxon>
        <taxon>Hypocreomycetidae</taxon>
        <taxon>Hypocreales</taxon>
        <taxon>Hypocreaceae</taxon>
        <taxon>Cladobotryum</taxon>
    </lineage>
</organism>
<accession>A0ABR0SQ73</accession>
<feature type="compositionally biased region" description="Basic and acidic residues" evidence="2">
    <location>
        <begin position="910"/>
        <end position="926"/>
    </location>
</feature>
<feature type="domain" description="C2H2-type" evidence="3">
    <location>
        <begin position="90"/>
        <end position="118"/>
    </location>
</feature>
<evidence type="ECO:0000313" key="4">
    <source>
        <dbReference type="EMBL" id="KAK5994052.1"/>
    </source>
</evidence>
<gene>
    <name evidence="4" type="ORF">PT974_07492</name>
</gene>
<name>A0ABR0SQ73_9HYPO</name>
<proteinExistence type="predicted"/>
<reference evidence="4 5" key="1">
    <citation type="submission" date="2024-01" db="EMBL/GenBank/DDBJ databases">
        <title>Complete genome of Cladobotryum mycophilum ATHUM6906.</title>
        <authorList>
            <person name="Christinaki A.C."/>
            <person name="Myridakis A.I."/>
            <person name="Kouvelis V.N."/>
        </authorList>
    </citation>
    <scope>NUCLEOTIDE SEQUENCE [LARGE SCALE GENOMIC DNA]</scope>
    <source>
        <strain evidence="4 5">ATHUM6906</strain>
    </source>
</reference>
<evidence type="ECO:0000256" key="1">
    <source>
        <dbReference type="PROSITE-ProRule" id="PRU00042"/>
    </source>
</evidence>
<keyword evidence="1" id="KW-0863">Zinc-finger</keyword>
<feature type="compositionally biased region" description="Polar residues" evidence="2">
    <location>
        <begin position="1072"/>
        <end position="1083"/>
    </location>
</feature>
<evidence type="ECO:0000256" key="2">
    <source>
        <dbReference type="SAM" id="MobiDB-lite"/>
    </source>
</evidence>
<comment type="caution">
    <text evidence="4">The sequence shown here is derived from an EMBL/GenBank/DDBJ whole genome shotgun (WGS) entry which is preliminary data.</text>
</comment>
<dbReference type="PROSITE" id="PS00028">
    <property type="entry name" value="ZINC_FINGER_C2H2_1"/>
    <property type="match status" value="1"/>
</dbReference>
<dbReference type="SMART" id="SM00355">
    <property type="entry name" value="ZnF_C2H2"/>
    <property type="match status" value="2"/>
</dbReference>
<feature type="compositionally biased region" description="Basic residues" evidence="2">
    <location>
        <begin position="1004"/>
        <end position="1015"/>
    </location>
</feature>
<dbReference type="PROSITE" id="PS50157">
    <property type="entry name" value="ZINC_FINGER_C2H2_2"/>
    <property type="match status" value="1"/>
</dbReference>
<keyword evidence="5" id="KW-1185">Reference proteome</keyword>
<keyword evidence="1" id="KW-0862">Zinc</keyword>
<feature type="region of interest" description="Disordered" evidence="2">
    <location>
        <begin position="910"/>
        <end position="968"/>
    </location>
</feature>
<sequence length="1083" mass="121580">MDNISIDQSDDQSEVPDPHGEDDGFNLFDCAKVVDHENLTLVYDVCTLKECRRSFSSRTGCIKHARACPATKEIAATVRSVPVVEDTGKQQCSQCQQEFLLAASLEMHIKACHAETEFACSHPDCYQDPTLYTEWSLNLHLLDQHDDAVFSCPFPGSGFFSRGRLRKQRVKSTISHLVRRHAVSARNIQNLQLLQLREVHDREAMTDPSCAYINVCANIAVEAPLVPLPPGIVNDCRPAGVKRDVQTDCDGIYEQLCEHADFRAEDEIYNFNLYKMRSTRYDGQLYYREGIRCAGATDAISCAKRRIISLRNSIVRTGKKQNVNGLPQLTMVLPMIYETCRGVRELVNGMFAKGKWQEQLTEVTNCERLGCEKQSSIGTQFCQEHAMMAVDLSVSVSHFEDPLTTFGVLSEDEIECLDRIRDSNNFYATDTEAVGQLLVQAAVVDSNQRVVFSGHIHHDCATVEELWQLATDVNGGRLTSVESIGLRRAFGSPSTQPPQGYSVAWLNEQWRLLKEKAPDVQIAEWSMHPHDRVLYERNLSRAGYNPDDVLPETTSWVSPMQWLQYSSPSLPGYQLGYVCALYTPSSLVFRWHDALVDSHMLMDIMSTRQKKYHQGKVTIPKAAVSILRLFDEDHESPESGYAVPVGSIRWTAREESLCCTFLQTQMQTSPNDTRDQLLRATGVYLVTEGYFRNPKRIYQDDLITSTWEALRASRTPFPQPLPPLVVSQAAESLVRQAYQDVNAASNGVHFWHQYRTHAHYLARFGTYDGDAKGINMALLGLYETTSLKHCDTCGTRCIKAGNCRKCNPVKCVSCGGNTPSWLKECSRCNDKAKRLRGRTSSGTHQNRCIDRGVTQNAKQRRCPTCLLAMERRMEKEDSSNADEEGRPRRSRRPEHQLGDRLCCDCKKPTTNEKGERKSVPPEESRHPSAAIAKDQGDITNQGVSLAKKRLKTNRKQRTSSKPSAGQTPFAVIAESQEESANKDNQSAVIAEDGRRLALTVGLRRGVRPASWKKRKPEAGGSRKGGRRPNRPGQIQSAATAESHYKLALKVGFRRGVHHADWQSIEREPGDVTTKSSKSPNQRG</sequence>
<feature type="region of interest" description="Disordered" evidence="2">
    <location>
        <begin position="1004"/>
        <end position="1039"/>
    </location>
</feature>